<comment type="caution">
    <text evidence="2">The sequence shown here is derived from an EMBL/GenBank/DDBJ whole genome shotgun (WGS) entry which is preliminary data.</text>
</comment>
<feature type="domain" description="GAF" evidence="1">
    <location>
        <begin position="49"/>
        <end position="150"/>
    </location>
</feature>
<name>A0A941IXU0_9BACT</name>
<dbReference type="RefSeq" id="WP_212192221.1">
    <property type="nucleotide sequence ID" value="NZ_JAGTAR010000028.1"/>
</dbReference>
<dbReference type="EMBL" id="JAGTAR010000028">
    <property type="protein sequence ID" value="MBR8537196.1"/>
    <property type="molecule type" value="Genomic_DNA"/>
</dbReference>
<dbReference type="InterPro" id="IPR029016">
    <property type="entry name" value="GAF-like_dom_sf"/>
</dbReference>
<accession>A0A941IXU0</accession>
<evidence type="ECO:0000259" key="1">
    <source>
        <dbReference type="Pfam" id="PF13185"/>
    </source>
</evidence>
<evidence type="ECO:0000313" key="2">
    <source>
        <dbReference type="EMBL" id="MBR8537196.1"/>
    </source>
</evidence>
<organism evidence="2 3">
    <name type="scientific">Carboxylicivirga sediminis</name>
    <dbReference type="NCBI Taxonomy" id="2006564"/>
    <lineage>
        <taxon>Bacteria</taxon>
        <taxon>Pseudomonadati</taxon>
        <taxon>Bacteroidota</taxon>
        <taxon>Bacteroidia</taxon>
        <taxon>Marinilabiliales</taxon>
        <taxon>Marinilabiliaceae</taxon>
        <taxon>Carboxylicivirga</taxon>
    </lineage>
</organism>
<evidence type="ECO:0000313" key="3">
    <source>
        <dbReference type="Proteomes" id="UP000679220"/>
    </source>
</evidence>
<gene>
    <name evidence="2" type="ORF">KDU71_16620</name>
</gene>
<dbReference type="Pfam" id="PF13185">
    <property type="entry name" value="GAF_2"/>
    <property type="match status" value="1"/>
</dbReference>
<proteinExistence type="predicted"/>
<dbReference type="SUPFAM" id="SSF55781">
    <property type="entry name" value="GAF domain-like"/>
    <property type="match status" value="1"/>
</dbReference>
<dbReference type="Proteomes" id="UP000679220">
    <property type="component" value="Unassembled WGS sequence"/>
</dbReference>
<dbReference type="AlphaFoldDB" id="A0A941IXU0"/>
<protein>
    <submittedName>
        <fullName evidence="2">GAF domain-containing protein</fullName>
    </submittedName>
</protein>
<reference evidence="2" key="2">
    <citation type="submission" date="2021-04" db="EMBL/GenBank/DDBJ databases">
        <authorList>
            <person name="Zhang T."/>
            <person name="Zhang Y."/>
            <person name="Lu D."/>
            <person name="Zuo D."/>
            <person name="Du Z."/>
        </authorList>
    </citation>
    <scope>NUCLEOTIDE SEQUENCE</scope>
    <source>
        <strain evidence="2">JR1</strain>
    </source>
</reference>
<keyword evidence="3" id="KW-1185">Reference proteome</keyword>
<dbReference type="Gene3D" id="3.30.450.40">
    <property type="match status" value="1"/>
</dbReference>
<sequence length="153" mass="17086">MNEQSKIKRYERVYEQIKELIQATTNPVSRMATINAILQHKFSYYYWTGFYELIEGELLVGAYQGPVACLKLKKDTGVCWAGINSGETVVVDNVHDFPGHIACSSASNSEIVVPVFDKEKRVVAVLDVDSKEYSAFDQADKAGLEKIVALIYG</sequence>
<reference evidence="2" key="1">
    <citation type="journal article" date="2018" name="Int. J. Syst. Evol. Microbiol.">
        <title>Carboxylicivirga sediminis sp. nov., isolated from coastal sediment.</title>
        <authorList>
            <person name="Wang F.Q."/>
            <person name="Ren L.H."/>
            <person name="Zou R.J."/>
            <person name="Sun Y.Z."/>
            <person name="Liu X.J."/>
            <person name="Jiang F."/>
            <person name="Liu L.J."/>
        </authorList>
    </citation>
    <scope>NUCLEOTIDE SEQUENCE</scope>
    <source>
        <strain evidence="2">JR1</strain>
    </source>
</reference>
<dbReference type="InterPro" id="IPR003018">
    <property type="entry name" value="GAF"/>
</dbReference>